<dbReference type="PANTHER" id="PTHR48101">
    <property type="entry name" value="METHYLMALONYL-COA MUTASE, MITOCHONDRIAL-RELATED"/>
    <property type="match status" value="1"/>
</dbReference>
<keyword evidence="3" id="KW-0846">Cobalamin</keyword>
<evidence type="ECO:0000256" key="5">
    <source>
        <dbReference type="ARBA" id="ARBA00023285"/>
    </source>
</evidence>
<proteinExistence type="inferred from homology"/>
<keyword evidence="4" id="KW-0413">Isomerase</keyword>
<dbReference type="RefSeq" id="WP_370396346.1">
    <property type="nucleotide sequence ID" value="NZ_JALBUT010000001.1"/>
</dbReference>
<dbReference type="Gene3D" id="3.20.20.240">
    <property type="entry name" value="Methylmalonyl-CoA mutase"/>
    <property type="match status" value="1"/>
</dbReference>
<accession>A0ABU4WEB4</accession>
<keyword evidence="8" id="KW-1185">Reference proteome</keyword>
<dbReference type="SUPFAM" id="SSF51703">
    <property type="entry name" value="Cobalamin (vitamin B12)-dependent enzymes"/>
    <property type="match status" value="1"/>
</dbReference>
<evidence type="ECO:0000256" key="2">
    <source>
        <dbReference type="ARBA" id="ARBA00008465"/>
    </source>
</evidence>
<dbReference type="PANTHER" id="PTHR48101:SF4">
    <property type="entry name" value="METHYLMALONYL-COA MUTASE, MITOCHONDRIAL"/>
    <property type="match status" value="1"/>
</dbReference>
<keyword evidence="5" id="KW-0170">Cobalt</keyword>
<dbReference type="InterPro" id="IPR036724">
    <property type="entry name" value="Cobalamin-bd_sf"/>
</dbReference>
<dbReference type="SUPFAM" id="SSF52242">
    <property type="entry name" value="Cobalamin (vitamin B12)-binding domain"/>
    <property type="match status" value="1"/>
</dbReference>
<dbReference type="Pfam" id="PF01642">
    <property type="entry name" value="MM_CoA_mutase"/>
    <property type="match status" value="1"/>
</dbReference>
<dbReference type="InterPro" id="IPR006099">
    <property type="entry name" value="MeMalonylCoA_mutase_a/b_cat"/>
</dbReference>
<protein>
    <submittedName>
        <fullName evidence="7">Acyl-CoA mutase large subunit family protein</fullName>
    </submittedName>
</protein>
<dbReference type="CDD" id="cd03677">
    <property type="entry name" value="MM_CoA_mutase_beta"/>
    <property type="match status" value="1"/>
</dbReference>
<feature type="domain" description="Methylmalonyl-CoA mutase alpha/beta chain catalytic" evidence="6">
    <location>
        <begin position="38"/>
        <end position="524"/>
    </location>
</feature>
<evidence type="ECO:0000259" key="6">
    <source>
        <dbReference type="Pfam" id="PF01642"/>
    </source>
</evidence>
<sequence length="692" mass="74539">MKQEKLFEEFRIPSYEEWKKEAEALLKGAPFDKKMTTKTPEGIVLQPIYNREDVKSEPSLPGEGDYVRGIDAGGYKAKPWAISQEMYAALPSEFNAKILDALNKGQTSVELVLDERTCAGLDADSDSALKVGKNGMSASVAADIAQALKGVAVDCVDINVFAGAASPAIAAMLYSSFEGKKFSGGFYFDPVSALAANGELPMSIDCALNRMFALADYNAKNQPKMGAIGVNTLPYSCSGASAVEELGAGFATAVFYIRAMLERGMQIDEVAPLVRFRLSLGSNFFTEISKIRAARSVWSKIIGEFGGNAESRKMRISARTTRFNKTVFDPYVNMLRATTEAFSGVIGGVESMTVAPFDEVVRRPDDFSMRIARNTQIVLQEECNLCDVIDPAGGSFFVESLTSEIAEKTWAFFAEIEAKGGIVKALEDGFIQDKVSATSDGRKKLYDTRRSVVVGTNSYANLIEKPLEKPACRCAEVAKERAQSVSSLRKNVDFDLSGKSGAEAMSAMICAVSKGASVQAVCEKLCVCGGKKAEVRKLDIHRAVEHFEALRRASAEFKAKTGSAPKIFLATMGPLVQHKARADFIRGFFEVGGFDVVYPKGFADAESAAKAFSESGAKYAVICSTDATYPELVPQVARALKSAKPDSTVLLAGVPAPEFEASYKEAGMDGSISIKSNNYETLKSFLGALGVI</sequence>
<name>A0ABU4WEB4_9BACT</name>
<dbReference type="EMBL" id="JALBUT010000001">
    <property type="protein sequence ID" value="MDX8414902.1"/>
    <property type="molecule type" value="Genomic_DNA"/>
</dbReference>
<dbReference type="InterPro" id="IPR016176">
    <property type="entry name" value="Cbl-dep_enz_cat"/>
</dbReference>
<evidence type="ECO:0000313" key="7">
    <source>
        <dbReference type="EMBL" id="MDX8414902.1"/>
    </source>
</evidence>
<dbReference type="Gene3D" id="3.40.50.280">
    <property type="entry name" value="Cobalamin-binding domain"/>
    <property type="match status" value="1"/>
</dbReference>
<organism evidence="7 8">
    <name type="scientific">Intestinicryptomonas porci</name>
    <dbReference type="NCBI Taxonomy" id="2926320"/>
    <lineage>
        <taxon>Bacteria</taxon>
        <taxon>Pseudomonadati</taxon>
        <taxon>Verrucomicrobiota</taxon>
        <taxon>Opitutia</taxon>
        <taxon>Opitutales</taxon>
        <taxon>Intestinicryptomonaceae</taxon>
        <taxon>Intestinicryptomonas</taxon>
    </lineage>
</organism>
<gene>
    <name evidence="7" type="ORF">MOX91_01705</name>
</gene>
<dbReference type="Proteomes" id="UP001275932">
    <property type="component" value="Unassembled WGS sequence"/>
</dbReference>
<evidence type="ECO:0000256" key="3">
    <source>
        <dbReference type="ARBA" id="ARBA00022628"/>
    </source>
</evidence>
<comment type="caution">
    <text evidence="7">The sequence shown here is derived from an EMBL/GenBank/DDBJ whole genome shotgun (WGS) entry which is preliminary data.</text>
</comment>
<evidence type="ECO:0000256" key="4">
    <source>
        <dbReference type="ARBA" id="ARBA00023235"/>
    </source>
</evidence>
<comment type="cofactor">
    <cofactor evidence="1">
        <name>adenosylcob(III)alamin</name>
        <dbReference type="ChEBI" id="CHEBI:18408"/>
    </cofactor>
</comment>
<evidence type="ECO:0000313" key="8">
    <source>
        <dbReference type="Proteomes" id="UP001275932"/>
    </source>
</evidence>
<reference evidence="7 8" key="1">
    <citation type="submission" date="2022-03" db="EMBL/GenBank/DDBJ databases">
        <title>Novel taxa within the pig intestine.</title>
        <authorList>
            <person name="Wylensek D."/>
            <person name="Bishof K."/>
            <person name="Afrizal A."/>
            <person name="Clavel T."/>
        </authorList>
    </citation>
    <scope>NUCLEOTIDE SEQUENCE [LARGE SCALE GENOMIC DNA]</scope>
    <source>
        <strain evidence="7 8">CLA-KB-P66</strain>
    </source>
</reference>
<comment type="similarity">
    <text evidence="2">Belongs to the methylmalonyl-CoA mutase family.</text>
</comment>
<evidence type="ECO:0000256" key="1">
    <source>
        <dbReference type="ARBA" id="ARBA00001922"/>
    </source>
</evidence>